<dbReference type="AlphaFoldDB" id="A0A0G1YFS4"/>
<dbReference type="EMBL" id="LCRX01000011">
    <property type="protein sequence ID" value="KKW42045.1"/>
    <property type="molecule type" value="Genomic_DNA"/>
</dbReference>
<name>A0A0G1YFS4_9BACT</name>
<reference evidence="1 2" key="1">
    <citation type="journal article" date="2015" name="Nature">
        <title>rRNA introns, odd ribosomes, and small enigmatic genomes across a large radiation of phyla.</title>
        <authorList>
            <person name="Brown C.T."/>
            <person name="Hug L.A."/>
            <person name="Thomas B.C."/>
            <person name="Sharon I."/>
            <person name="Castelle C.J."/>
            <person name="Singh A."/>
            <person name="Wilkins M.J."/>
            <person name="Williams K.H."/>
            <person name="Banfield J.F."/>
        </authorList>
    </citation>
    <scope>NUCLEOTIDE SEQUENCE [LARGE SCALE GENOMIC DNA]</scope>
</reference>
<dbReference type="Proteomes" id="UP000033870">
    <property type="component" value="Unassembled WGS sequence"/>
</dbReference>
<evidence type="ECO:0000313" key="2">
    <source>
        <dbReference type="Proteomes" id="UP000033870"/>
    </source>
</evidence>
<proteinExistence type="predicted"/>
<protein>
    <submittedName>
        <fullName evidence="1">Uncharacterized protein</fullName>
    </submittedName>
</protein>
<gene>
    <name evidence="1" type="ORF">UY92_C0011G0067</name>
</gene>
<sequence length="163" mass="17542">MFSEVEGRVAPSVGVVPSVEGHHAWLQEIERGQAVFGVAEDVADAAERIITLANTGALTEADLVEYRNWAENEVLSRLQAVVAAPQESESGEAGREGQDSPMALAGDVATAIGEVLPQLRETGLTERELYLLQGRVRRMVFSRACEIARVGEDARTAVLRGTL</sequence>
<comment type="caution">
    <text evidence="1">The sequence shown here is derived from an EMBL/GenBank/DDBJ whole genome shotgun (WGS) entry which is preliminary data.</text>
</comment>
<organism evidence="1 2">
    <name type="scientific">Candidatus Magasanikbacteria bacterium GW2011_GWA2_56_11</name>
    <dbReference type="NCBI Taxonomy" id="1619044"/>
    <lineage>
        <taxon>Bacteria</taxon>
        <taxon>Candidatus Magasanikiibacteriota</taxon>
    </lineage>
</organism>
<accession>A0A0G1YFS4</accession>
<evidence type="ECO:0000313" key="1">
    <source>
        <dbReference type="EMBL" id="KKW42045.1"/>
    </source>
</evidence>